<dbReference type="SUPFAM" id="SSF48208">
    <property type="entry name" value="Six-hairpin glycosidases"/>
    <property type="match status" value="1"/>
</dbReference>
<dbReference type="EMBL" id="VIGI01000024">
    <property type="protein sequence ID" value="KAB8288497.1"/>
    <property type="molecule type" value="Genomic_DNA"/>
</dbReference>
<keyword evidence="6" id="KW-0378">Hydrolase</keyword>
<dbReference type="GO" id="GO:0009272">
    <property type="term" value="P:fungal-type cell wall biogenesis"/>
    <property type="evidence" value="ECO:0007669"/>
    <property type="project" value="TreeGrafter"/>
</dbReference>
<dbReference type="FunFam" id="1.50.10.20:FF:000006">
    <property type="entry name" value="Mannan endo-1,6-alpha-mannosidase"/>
    <property type="match status" value="1"/>
</dbReference>
<organism evidence="11 12">
    <name type="scientific">Monilinia laxa</name>
    <name type="common">Brown rot fungus</name>
    <name type="synonym">Sclerotinia laxa</name>
    <dbReference type="NCBI Taxonomy" id="61186"/>
    <lineage>
        <taxon>Eukaryota</taxon>
        <taxon>Fungi</taxon>
        <taxon>Dikarya</taxon>
        <taxon>Ascomycota</taxon>
        <taxon>Pezizomycotina</taxon>
        <taxon>Leotiomycetes</taxon>
        <taxon>Helotiales</taxon>
        <taxon>Sclerotiniaceae</taxon>
        <taxon>Monilinia</taxon>
    </lineage>
</organism>
<name>A0A5N6JM13_MONLA</name>
<evidence type="ECO:0000256" key="2">
    <source>
        <dbReference type="ARBA" id="ARBA00004308"/>
    </source>
</evidence>
<dbReference type="GO" id="GO:0012505">
    <property type="term" value="C:endomembrane system"/>
    <property type="evidence" value="ECO:0007669"/>
    <property type="project" value="UniProtKB-SubCell"/>
</dbReference>
<dbReference type="AlphaFoldDB" id="A0A5N6JM13"/>
<dbReference type="InterPro" id="IPR008928">
    <property type="entry name" value="6-hairpin_glycosidase_sf"/>
</dbReference>
<dbReference type="Pfam" id="PF03663">
    <property type="entry name" value="Glyco_hydro_76"/>
    <property type="match status" value="1"/>
</dbReference>
<dbReference type="PANTHER" id="PTHR12145">
    <property type="entry name" value="MANNAN ENDO-1,6-ALPHA-MANNOSIDASE DCW1"/>
    <property type="match status" value="1"/>
</dbReference>
<feature type="compositionally biased region" description="Polar residues" evidence="10">
    <location>
        <begin position="491"/>
        <end position="512"/>
    </location>
</feature>
<dbReference type="InterPro" id="IPR014480">
    <property type="entry name" value="Mannan-1_6-alpha_mannosidase"/>
</dbReference>
<dbReference type="Gene3D" id="1.50.10.20">
    <property type="match status" value="1"/>
</dbReference>
<proteinExistence type="inferred from homology"/>
<comment type="subcellular location">
    <subcellularLocation>
        <location evidence="2">Endomembrane system</location>
    </subcellularLocation>
</comment>
<evidence type="ECO:0000256" key="3">
    <source>
        <dbReference type="ARBA" id="ARBA00009699"/>
    </source>
</evidence>
<feature type="region of interest" description="Disordered" evidence="10">
    <location>
        <begin position="491"/>
        <end position="520"/>
    </location>
</feature>
<comment type="caution">
    <text evidence="11">The sequence shown here is derived from an EMBL/GenBank/DDBJ whole genome shotgun (WGS) entry which is preliminary data.</text>
</comment>
<keyword evidence="8" id="KW-0325">Glycoprotein</keyword>
<evidence type="ECO:0000256" key="6">
    <source>
        <dbReference type="ARBA" id="ARBA00022801"/>
    </source>
</evidence>
<evidence type="ECO:0000313" key="11">
    <source>
        <dbReference type="EMBL" id="KAB8288497.1"/>
    </source>
</evidence>
<dbReference type="GO" id="GO:0008496">
    <property type="term" value="F:mannan endo-1,6-alpha-mannosidase activity"/>
    <property type="evidence" value="ECO:0007669"/>
    <property type="project" value="UniProtKB-EC"/>
</dbReference>
<evidence type="ECO:0000256" key="10">
    <source>
        <dbReference type="SAM" id="MobiDB-lite"/>
    </source>
</evidence>
<dbReference type="PANTHER" id="PTHR12145:SF36">
    <property type="entry name" value="MANNAN ENDO-1,6-ALPHA-MANNOSIDASE DCW1"/>
    <property type="match status" value="1"/>
</dbReference>
<comment type="similarity">
    <text evidence="3">Belongs to the glycosyl hydrolase 76 family.</text>
</comment>
<dbReference type="InterPro" id="IPR005198">
    <property type="entry name" value="Glyco_hydro_76"/>
</dbReference>
<sequence>MIQTNIRYPKIEGILQNVLRFTNTYFTVNSSLLFLQPFRYISNTTHCKLFTNQPTIKQALKETNTQSISRSINQSINLKNPTYNASDFRLICCATAVLFSSSVVHAEIELNIDDETSIKNAAATIAYDMMTYYKGNQSGGIPGVLPGPPPNPTWGYYWWESGAMWGTLIDYWYYTGDSSYNDDAMLGIQWQRGENVDMMPANWSQSMGNDDQGFWGMTAMSAAETKFPDPPAGSPGWLALAQAVFNTQAVRIDNTTCNGGLRWQVYPYLTGYTYKNSIANGCFFNIGARLARYTNNATYAEYAELTWEWVKNVGYMDEKYNIYDGAHIDENCTDINKVQFSYNSGVFLLGAATMYNYTNGSAIWEERVKGLLNATFTNFFPTDQIAYEIACEAKLSCTTDMFSFKAYLTRWLAATTKMAPFTFDLIMPYLKASAVAAAKQCNGPSPFNDRTCGLSWIKGTNWDGTYGVGQQMAAMSAIFVNLVQKTQAPVTNSTGGTSVGNSAAGGSSTTTLDAVKPPSTGDRVGAGMVTTIVLVGMTGMFGWMSL</sequence>
<keyword evidence="7" id="KW-0472">Membrane</keyword>
<evidence type="ECO:0000256" key="1">
    <source>
        <dbReference type="ARBA" id="ARBA00001452"/>
    </source>
</evidence>
<gene>
    <name evidence="11" type="ORF">EYC80_010162</name>
</gene>
<evidence type="ECO:0000256" key="5">
    <source>
        <dbReference type="ARBA" id="ARBA00022729"/>
    </source>
</evidence>
<dbReference type="EC" id="3.2.1.101" evidence="4"/>
<accession>A0A5N6JM13</accession>
<comment type="catalytic activity">
    <reaction evidence="1">
        <text>Random hydrolysis of (1-&gt;6)-alpha-D-mannosidic linkages in unbranched (1-&gt;6)-mannans.</text>
        <dbReference type="EC" id="3.2.1.101"/>
    </reaction>
</comment>
<keyword evidence="9" id="KW-0326">Glycosidase</keyword>
<evidence type="ECO:0000256" key="8">
    <source>
        <dbReference type="ARBA" id="ARBA00023180"/>
    </source>
</evidence>
<reference evidence="11 12" key="1">
    <citation type="submission" date="2019-06" db="EMBL/GenBank/DDBJ databases">
        <title>Genome Sequence of the Brown Rot Fungal Pathogen Monilinia laxa.</title>
        <authorList>
            <person name="De Miccolis Angelini R.M."/>
            <person name="Landi L."/>
            <person name="Abate D."/>
            <person name="Pollastro S."/>
            <person name="Romanazzi G."/>
            <person name="Faretra F."/>
        </authorList>
    </citation>
    <scope>NUCLEOTIDE SEQUENCE [LARGE SCALE GENOMIC DNA]</scope>
    <source>
        <strain evidence="11 12">Mlax316</strain>
    </source>
</reference>
<dbReference type="Proteomes" id="UP000326757">
    <property type="component" value="Unassembled WGS sequence"/>
</dbReference>
<protein>
    <recommendedName>
        <fullName evidence="4">mannan endo-1,6-alpha-mannosidase</fullName>
        <ecNumber evidence="4">3.2.1.101</ecNumber>
    </recommendedName>
</protein>
<keyword evidence="5" id="KW-0732">Signal</keyword>
<evidence type="ECO:0000256" key="9">
    <source>
        <dbReference type="ARBA" id="ARBA00023295"/>
    </source>
</evidence>
<evidence type="ECO:0000313" key="12">
    <source>
        <dbReference type="Proteomes" id="UP000326757"/>
    </source>
</evidence>
<dbReference type="OrthoDB" id="4187847at2759"/>
<dbReference type="GO" id="GO:0016052">
    <property type="term" value="P:carbohydrate catabolic process"/>
    <property type="evidence" value="ECO:0007669"/>
    <property type="project" value="InterPro"/>
</dbReference>
<evidence type="ECO:0000256" key="7">
    <source>
        <dbReference type="ARBA" id="ARBA00023136"/>
    </source>
</evidence>
<keyword evidence="12" id="KW-1185">Reference proteome</keyword>
<evidence type="ECO:0000256" key="4">
    <source>
        <dbReference type="ARBA" id="ARBA00012350"/>
    </source>
</evidence>